<evidence type="ECO:0000313" key="8">
    <source>
        <dbReference type="Proteomes" id="UP001059773"/>
    </source>
</evidence>
<dbReference type="Pfam" id="PF01810">
    <property type="entry name" value="LysE"/>
    <property type="match status" value="1"/>
</dbReference>
<feature type="transmembrane region" description="Helical" evidence="6">
    <location>
        <begin position="105"/>
        <end position="132"/>
    </location>
</feature>
<sequence>MPIFPFLTFVIVSSFTPGPNNFMAISFANRYGFRNTLSFCAGVGAGFFLIALLCSFFNRALIEIMPIIETPLKFAGVFYMLYLAYKTFTSSGSGEASSEKAQKNLFVIGTLMQFINPKAILYGITVVATFLLPYYHSYISYILFCLFLGLVGICSSVTWSLFDSVLQNFLARYQKTFNIVMGVLLVYSAFAILIG</sequence>
<keyword evidence="5 6" id="KW-0472">Membrane</keyword>
<feature type="transmembrane region" description="Helical" evidence="6">
    <location>
        <begin position="37"/>
        <end position="58"/>
    </location>
</feature>
<gene>
    <name evidence="7" type="ORF">NP439_22865</name>
</gene>
<feature type="transmembrane region" description="Helical" evidence="6">
    <location>
        <begin position="64"/>
        <end position="85"/>
    </location>
</feature>
<evidence type="ECO:0000256" key="6">
    <source>
        <dbReference type="SAM" id="Phobius"/>
    </source>
</evidence>
<keyword evidence="4 6" id="KW-1133">Transmembrane helix</keyword>
<feature type="transmembrane region" description="Helical" evidence="6">
    <location>
        <begin position="177"/>
        <end position="194"/>
    </location>
</feature>
<dbReference type="InterPro" id="IPR001123">
    <property type="entry name" value="LeuE-type"/>
</dbReference>
<dbReference type="PANTHER" id="PTHR30086">
    <property type="entry name" value="ARGININE EXPORTER PROTEIN ARGO"/>
    <property type="match status" value="1"/>
</dbReference>
<organism evidence="7 8">
    <name type="scientific">Oceanobacillus jeddahense</name>
    <dbReference type="NCBI Taxonomy" id="1462527"/>
    <lineage>
        <taxon>Bacteria</taxon>
        <taxon>Bacillati</taxon>
        <taxon>Bacillota</taxon>
        <taxon>Bacilli</taxon>
        <taxon>Bacillales</taxon>
        <taxon>Bacillaceae</taxon>
        <taxon>Oceanobacillus</taxon>
    </lineage>
</organism>
<proteinExistence type="predicted"/>
<dbReference type="EMBL" id="CP101914">
    <property type="protein sequence ID" value="UUI02840.1"/>
    <property type="molecule type" value="Genomic_DNA"/>
</dbReference>
<comment type="subcellular location">
    <subcellularLocation>
        <location evidence="1">Cell membrane</location>
        <topology evidence="1">Multi-pass membrane protein</topology>
    </subcellularLocation>
</comment>
<dbReference type="RefSeq" id="WP_256708043.1">
    <property type="nucleotide sequence ID" value="NZ_CP101914.1"/>
</dbReference>
<keyword evidence="3 6" id="KW-0812">Transmembrane</keyword>
<feature type="transmembrane region" description="Helical" evidence="6">
    <location>
        <begin position="138"/>
        <end position="165"/>
    </location>
</feature>
<accession>A0ABY5JRA6</accession>
<dbReference type="Proteomes" id="UP001059773">
    <property type="component" value="Chromosome"/>
</dbReference>
<evidence type="ECO:0000256" key="1">
    <source>
        <dbReference type="ARBA" id="ARBA00004651"/>
    </source>
</evidence>
<dbReference type="PANTHER" id="PTHR30086:SF20">
    <property type="entry name" value="ARGININE EXPORTER PROTEIN ARGO-RELATED"/>
    <property type="match status" value="1"/>
</dbReference>
<evidence type="ECO:0000256" key="3">
    <source>
        <dbReference type="ARBA" id="ARBA00022692"/>
    </source>
</evidence>
<evidence type="ECO:0000256" key="4">
    <source>
        <dbReference type="ARBA" id="ARBA00022989"/>
    </source>
</evidence>
<keyword evidence="2" id="KW-1003">Cell membrane</keyword>
<evidence type="ECO:0000256" key="5">
    <source>
        <dbReference type="ARBA" id="ARBA00023136"/>
    </source>
</evidence>
<keyword evidence="8" id="KW-1185">Reference proteome</keyword>
<reference evidence="7" key="1">
    <citation type="submission" date="2022-07" db="EMBL/GenBank/DDBJ databases">
        <title>FELIX.</title>
        <authorList>
            <person name="Wan K.H."/>
            <person name="Park S."/>
            <person name="Lawrence Q."/>
            <person name="Eichenberger J.P."/>
            <person name="Booth B.W."/>
            <person name="Piaggio A.J."/>
            <person name="Chandler J.C."/>
            <person name="Franklin A.B."/>
            <person name="Celniker S.E."/>
        </authorList>
    </citation>
    <scope>NUCLEOTIDE SEQUENCE</scope>
    <source>
        <strain evidence="7">QA-1986 374</strain>
    </source>
</reference>
<protein>
    <submittedName>
        <fullName evidence="7">LysE family transporter</fullName>
    </submittedName>
</protein>
<evidence type="ECO:0000256" key="2">
    <source>
        <dbReference type="ARBA" id="ARBA00022475"/>
    </source>
</evidence>
<evidence type="ECO:0000313" key="7">
    <source>
        <dbReference type="EMBL" id="UUI02840.1"/>
    </source>
</evidence>
<name>A0ABY5JRA6_9BACI</name>